<reference evidence="1 2" key="1">
    <citation type="submission" date="2023-05" db="EMBL/GenBank/DDBJ databases">
        <title>Draft genome of Paenibacillus sp. CCS26.</title>
        <authorList>
            <person name="Akita H."/>
            <person name="Shinto Y."/>
            <person name="Kimura Z."/>
        </authorList>
    </citation>
    <scope>NUCLEOTIDE SEQUENCE [LARGE SCALE GENOMIC DNA]</scope>
    <source>
        <strain evidence="1 2">CCS26</strain>
    </source>
</reference>
<evidence type="ECO:0000313" key="2">
    <source>
        <dbReference type="Proteomes" id="UP001285921"/>
    </source>
</evidence>
<dbReference type="Proteomes" id="UP001285921">
    <property type="component" value="Unassembled WGS sequence"/>
</dbReference>
<organism evidence="1 2">
    <name type="scientific">Paenibacillus glycanilyticus</name>
    <dbReference type="NCBI Taxonomy" id="126569"/>
    <lineage>
        <taxon>Bacteria</taxon>
        <taxon>Bacillati</taxon>
        <taxon>Bacillota</taxon>
        <taxon>Bacilli</taxon>
        <taxon>Bacillales</taxon>
        <taxon>Paenibacillaceae</taxon>
        <taxon>Paenibacillus</taxon>
    </lineage>
</organism>
<evidence type="ECO:0008006" key="3">
    <source>
        <dbReference type="Google" id="ProtNLM"/>
    </source>
</evidence>
<dbReference type="EMBL" id="BTCL01000016">
    <property type="protein sequence ID" value="GMK46973.1"/>
    <property type="molecule type" value="Genomic_DNA"/>
</dbReference>
<dbReference type="RefSeq" id="WP_317981080.1">
    <property type="nucleotide sequence ID" value="NZ_BTCL01000016.1"/>
</dbReference>
<keyword evidence="2" id="KW-1185">Reference proteome</keyword>
<gene>
    <name evidence="1" type="ORF">PghCCS26_41020</name>
</gene>
<accession>A0ABQ6NQZ0</accession>
<protein>
    <recommendedName>
        <fullName evidence="3">Aldo/keto reductase</fullName>
    </recommendedName>
</protein>
<proteinExistence type="predicted"/>
<sequence>MYTRKLGKTGIEVSEIGFGAYVSASVRPLLSGDDLKIIEQINLATS</sequence>
<name>A0ABQ6NQZ0_9BACL</name>
<comment type="caution">
    <text evidence="1">The sequence shown here is derived from an EMBL/GenBank/DDBJ whole genome shotgun (WGS) entry which is preliminary data.</text>
</comment>
<evidence type="ECO:0000313" key="1">
    <source>
        <dbReference type="EMBL" id="GMK46973.1"/>
    </source>
</evidence>